<dbReference type="RefSeq" id="WP_185987512.1">
    <property type="nucleotide sequence ID" value="NZ_BAAALZ010000001.1"/>
</dbReference>
<accession>A0A852R4I8</accession>
<keyword evidence="2" id="KW-0012">Acyltransferase</keyword>
<evidence type="ECO:0000256" key="1">
    <source>
        <dbReference type="ARBA" id="ARBA00022679"/>
    </source>
</evidence>
<dbReference type="PANTHER" id="PTHR43800:SF1">
    <property type="entry name" value="PEPTIDYL-LYSINE N-ACETYLTRANSFERASE YJAB"/>
    <property type="match status" value="1"/>
</dbReference>
<evidence type="ECO:0000259" key="3">
    <source>
        <dbReference type="PROSITE" id="PS51168"/>
    </source>
</evidence>
<dbReference type="CDD" id="cd04301">
    <property type="entry name" value="NAT_SF"/>
    <property type="match status" value="1"/>
</dbReference>
<dbReference type="Pfam" id="PF13673">
    <property type="entry name" value="Acetyltransf_10"/>
    <property type="match status" value="1"/>
</dbReference>
<dbReference type="InterPro" id="IPR036263">
    <property type="entry name" value="Chorismate_II_sf"/>
</dbReference>
<dbReference type="Gene3D" id="3.40.630.30">
    <property type="match status" value="1"/>
</dbReference>
<dbReference type="EMBL" id="JACCBD010000001">
    <property type="protein sequence ID" value="NYD27667.1"/>
    <property type="molecule type" value="Genomic_DNA"/>
</dbReference>
<organism evidence="5 6">
    <name type="scientific">Leucobacter aridicollis</name>
    <dbReference type="NCBI Taxonomy" id="283878"/>
    <lineage>
        <taxon>Bacteria</taxon>
        <taxon>Bacillati</taxon>
        <taxon>Actinomycetota</taxon>
        <taxon>Actinomycetes</taxon>
        <taxon>Micrococcales</taxon>
        <taxon>Microbacteriaceae</taxon>
        <taxon>Leucobacter</taxon>
    </lineage>
</organism>
<gene>
    <name evidence="5" type="ORF">BJ960_002470</name>
</gene>
<dbReference type="PANTHER" id="PTHR43800">
    <property type="entry name" value="PEPTIDYL-LYSINE N-ACETYLTRANSFERASE YJAB"/>
    <property type="match status" value="1"/>
</dbReference>
<name>A0A852R4I8_9MICO</name>
<sequence length="250" mass="26966">MNNQQTATLPEVRAAIDALDGQIVELIATRQRWVEAAGALKSDTQAVRAPDRVEQVIAKVRGLAVDHGASPEVVEAAYRALISAFIQHELAVHERSLEHARETDLTIRPTHGPDEFPALVAIWRSAVRATHDFLAEDDFARIEGQLADAYFPAVTLVVAERDGKPLGFAGVANGGLEMLFVDDAARGTGVGSALLAHTIERLGVTRVDVNEQNPGAHGFYVSRGFEEVGRSELDGDGRPYPILHLALAAR</sequence>
<dbReference type="PROSITE" id="PS51168">
    <property type="entry name" value="CHORISMATE_MUT_2"/>
    <property type="match status" value="1"/>
</dbReference>
<dbReference type="GO" id="GO:0004106">
    <property type="term" value="F:chorismate mutase activity"/>
    <property type="evidence" value="ECO:0007669"/>
    <property type="project" value="InterPro"/>
</dbReference>
<dbReference type="PROSITE" id="PS51186">
    <property type="entry name" value="GNAT"/>
    <property type="match status" value="1"/>
</dbReference>
<comment type="caution">
    <text evidence="5">The sequence shown here is derived from an EMBL/GenBank/DDBJ whole genome shotgun (WGS) entry which is preliminary data.</text>
</comment>
<feature type="domain" description="Chorismate mutase" evidence="3">
    <location>
        <begin position="3"/>
        <end position="93"/>
    </location>
</feature>
<dbReference type="InterPro" id="IPR000182">
    <property type="entry name" value="GNAT_dom"/>
</dbReference>
<dbReference type="GO" id="GO:0046417">
    <property type="term" value="P:chorismate metabolic process"/>
    <property type="evidence" value="ECO:0007669"/>
    <property type="project" value="InterPro"/>
</dbReference>
<protein>
    <submittedName>
        <fullName evidence="5">Chorismate mutase</fullName>
    </submittedName>
</protein>
<dbReference type="InterPro" id="IPR016181">
    <property type="entry name" value="Acyl_CoA_acyltransferase"/>
</dbReference>
<dbReference type="Proteomes" id="UP000586095">
    <property type="component" value="Unassembled WGS sequence"/>
</dbReference>
<evidence type="ECO:0000313" key="5">
    <source>
        <dbReference type="EMBL" id="NYD27667.1"/>
    </source>
</evidence>
<dbReference type="Gene3D" id="1.20.59.10">
    <property type="entry name" value="Chorismate mutase"/>
    <property type="match status" value="1"/>
</dbReference>
<evidence type="ECO:0000313" key="6">
    <source>
        <dbReference type="Proteomes" id="UP000586095"/>
    </source>
</evidence>
<dbReference type="SMART" id="SM00830">
    <property type="entry name" value="CM_2"/>
    <property type="match status" value="1"/>
</dbReference>
<proteinExistence type="predicted"/>
<keyword evidence="6" id="KW-1185">Reference proteome</keyword>
<keyword evidence="1" id="KW-0808">Transferase</keyword>
<dbReference type="InterPro" id="IPR036979">
    <property type="entry name" value="CM_dom_sf"/>
</dbReference>
<dbReference type="SUPFAM" id="SSF55729">
    <property type="entry name" value="Acyl-CoA N-acyltransferases (Nat)"/>
    <property type="match status" value="1"/>
</dbReference>
<dbReference type="GO" id="GO:0016747">
    <property type="term" value="F:acyltransferase activity, transferring groups other than amino-acyl groups"/>
    <property type="evidence" value="ECO:0007669"/>
    <property type="project" value="InterPro"/>
</dbReference>
<evidence type="ECO:0000259" key="4">
    <source>
        <dbReference type="PROSITE" id="PS51186"/>
    </source>
</evidence>
<dbReference type="Pfam" id="PF01817">
    <property type="entry name" value="CM_2"/>
    <property type="match status" value="1"/>
</dbReference>
<dbReference type="AlphaFoldDB" id="A0A852R4I8"/>
<reference evidence="5 6" key="1">
    <citation type="submission" date="2020-07" db="EMBL/GenBank/DDBJ databases">
        <title>Sequencing the genomes of 1000 actinobacteria strains.</title>
        <authorList>
            <person name="Klenk H.-P."/>
        </authorList>
    </citation>
    <scope>NUCLEOTIDE SEQUENCE [LARGE SCALE GENOMIC DNA]</scope>
    <source>
        <strain evidence="5 6">DSM 17380</strain>
    </source>
</reference>
<evidence type="ECO:0000256" key="2">
    <source>
        <dbReference type="ARBA" id="ARBA00023315"/>
    </source>
</evidence>
<feature type="domain" description="N-acetyltransferase" evidence="4">
    <location>
        <begin position="105"/>
        <end position="250"/>
    </location>
</feature>
<dbReference type="InterPro" id="IPR002701">
    <property type="entry name" value="CM_II_prokaryot"/>
</dbReference>
<dbReference type="SUPFAM" id="SSF48600">
    <property type="entry name" value="Chorismate mutase II"/>
    <property type="match status" value="1"/>
</dbReference>